<dbReference type="GO" id="GO:0016787">
    <property type="term" value="F:hydrolase activity"/>
    <property type="evidence" value="ECO:0007669"/>
    <property type="project" value="UniProtKB-KW"/>
</dbReference>
<proteinExistence type="predicted"/>
<keyword evidence="4" id="KW-1185">Reference proteome</keyword>
<dbReference type="PANTHER" id="PTHR48081:SF8">
    <property type="entry name" value="ALPHA_BETA HYDROLASE FOLD-3 DOMAIN-CONTAINING PROTEIN-RELATED"/>
    <property type="match status" value="1"/>
</dbReference>
<accession>A0ABW3QHD1</accession>
<dbReference type="InterPro" id="IPR029058">
    <property type="entry name" value="AB_hydrolase_fold"/>
</dbReference>
<dbReference type="Gene3D" id="3.40.50.1820">
    <property type="entry name" value="alpha/beta hydrolase"/>
    <property type="match status" value="1"/>
</dbReference>
<dbReference type="RefSeq" id="WP_379884006.1">
    <property type="nucleotide sequence ID" value="NZ_JBHTLP010000003.1"/>
</dbReference>
<feature type="domain" description="Alpha/beta hydrolase fold-3" evidence="2">
    <location>
        <begin position="73"/>
        <end position="273"/>
    </location>
</feature>
<dbReference type="Proteomes" id="UP001597116">
    <property type="component" value="Unassembled WGS sequence"/>
</dbReference>
<dbReference type="InterPro" id="IPR050300">
    <property type="entry name" value="GDXG_lipolytic_enzyme"/>
</dbReference>
<dbReference type="PANTHER" id="PTHR48081">
    <property type="entry name" value="AB HYDROLASE SUPERFAMILY PROTEIN C4A8.06C"/>
    <property type="match status" value="1"/>
</dbReference>
<dbReference type="Pfam" id="PF07859">
    <property type="entry name" value="Abhydrolase_3"/>
    <property type="match status" value="1"/>
</dbReference>
<gene>
    <name evidence="3" type="ORF">ACFQ4C_07235</name>
</gene>
<sequence>MASIQSKLFTILLRLIQKKQFLKRQLAAGATNAFTSPEPPSQLSKVCQVEKWLMNGRNVFTLRPCHSPSPKHILYLHGGAYVQSFLRPHWSFMAKLIEGTHCTITAPDYPFAPQYTYTDAFAMVTKVYQELAGRGKEAEIILMGDSAGGGFALALAQYLRKESIVQPRQIILLSPWLDITLRNPEIKSLDAHDPFLGIEGLLQAGKAYAGQTSPDHYLLSPIYGSLQGLGKITVFAGSHEIMAADTRKLKTLAESAGTDLIYMEYPAMVHTWMLLNFPESKRARQQIIQVVKTGNV</sequence>
<dbReference type="EMBL" id="JBHTLP010000003">
    <property type="protein sequence ID" value="MFD1140894.1"/>
    <property type="molecule type" value="Genomic_DNA"/>
</dbReference>
<reference evidence="4" key="1">
    <citation type="journal article" date="2019" name="Int. J. Syst. Evol. Microbiol.">
        <title>The Global Catalogue of Microorganisms (GCM) 10K type strain sequencing project: providing services to taxonomists for standard genome sequencing and annotation.</title>
        <authorList>
            <consortium name="The Broad Institute Genomics Platform"/>
            <consortium name="The Broad Institute Genome Sequencing Center for Infectious Disease"/>
            <person name="Wu L."/>
            <person name="Ma J."/>
        </authorList>
    </citation>
    <scope>NUCLEOTIDE SEQUENCE [LARGE SCALE GENOMIC DNA]</scope>
    <source>
        <strain evidence="4">CCUG 55608</strain>
    </source>
</reference>
<evidence type="ECO:0000259" key="2">
    <source>
        <dbReference type="Pfam" id="PF07859"/>
    </source>
</evidence>
<name>A0ABW3QHD1_9BACT</name>
<protein>
    <submittedName>
        <fullName evidence="3">Alpha/beta hydrolase fold domain-containing protein</fullName>
    </submittedName>
</protein>
<dbReference type="InterPro" id="IPR013094">
    <property type="entry name" value="AB_hydrolase_3"/>
</dbReference>
<organism evidence="3 4">
    <name type="scientific">Larkinella insperata</name>
    <dbReference type="NCBI Taxonomy" id="332158"/>
    <lineage>
        <taxon>Bacteria</taxon>
        <taxon>Pseudomonadati</taxon>
        <taxon>Bacteroidota</taxon>
        <taxon>Cytophagia</taxon>
        <taxon>Cytophagales</taxon>
        <taxon>Spirosomataceae</taxon>
        <taxon>Larkinella</taxon>
    </lineage>
</organism>
<evidence type="ECO:0000313" key="4">
    <source>
        <dbReference type="Proteomes" id="UP001597116"/>
    </source>
</evidence>
<keyword evidence="1 3" id="KW-0378">Hydrolase</keyword>
<evidence type="ECO:0000256" key="1">
    <source>
        <dbReference type="ARBA" id="ARBA00022801"/>
    </source>
</evidence>
<comment type="caution">
    <text evidence="3">The sequence shown here is derived from an EMBL/GenBank/DDBJ whole genome shotgun (WGS) entry which is preliminary data.</text>
</comment>
<dbReference type="SUPFAM" id="SSF53474">
    <property type="entry name" value="alpha/beta-Hydrolases"/>
    <property type="match status" value="1"/>
</dbReference>
<evidence type="ECO:0000313" key="3">
    <source>
        <dbReference type="EMBL" id="MFD1140894.1"/>
    </source>
</evidence>